<evidence type="ECO:0000256" key="2">
    <source>
        <dbReference type="SAM" id="Phobius"/>
    </source>
</evidence>
<dbReference type="Proteomes" id="UP001141806">
    <property type="component" value="Unassembled WGS sequence"/>
</dbReference>
<dbReference type="InterPro" id="IPR033344">
    <property type="entry name" value="CURT1"/>
</dbReference>
<proteinExistence type="predicted"/>
<feature type="transmembrane region" description="Helical" evidence="2">
    <location>
        <begin position="153"/>
        <end position="170"/>
    </location>
</feature>
<feature type="domain" description="Cyanobacterial aminoacyl-tRNA synthetase CAAD" evidence="3">
    <location>
        <begin position="124"/>
        <end position="196"/>
    </location>
</feature>
<evidence type="ECO:0000313" key="5">
    <source>
        <dbReference type="Proteomes" id="UP001141806"/>
    </source>
</evidence>
<keyword evidence="5" id="KW-1185">Reference proteome</keyword>
<comment type="caution">
    <text evidence="4">The sequence shown here is derived from an EMBL/GenBank/DDBJ whole genome shotgun (WGS) entry which is preliminary data.</text>
</comment>
<dbReference type="EMBL" id="JAMYWD010000007">
    <property type="protein sequence ID" value="KAJ4964768.1"/>
    <property type="molecule type" value="Genomic_DNA"/>
</dbReference>
<feature type="transmembrane region" description="Helical" evidence="2">
    <location>
        <begin position="125"/>
        <end position="147"/>
    </location>
</feature>
<organism evidence="4 5">
    <name type="scientific">Protea cynaroides</name>
    <dbReference type="NCBI Taxonomy" id="273540"/>
    <lineage>
        <taxon>Eukaryota</taxon>
        <taxon>Viridiplantae</taxon>
        <taxon>Streptophyta</taxon>
        <taxon>Embryophyta</taxon>
        <taxon>Tracheophyta</taxon>
        <taxon>Spermatophyta</taxon>
        <taxon>Magnoliopsida</taxon>
        <taxon>Proteales</taxon>
        <taxon>Proteaceae</taxon>
        <taxon>Protea</taxon>
    </lineage>
</organism>
<gene>
    <name evidence="4" type="ORF">NE237_016617</name>
</gene>
<evidence type="ECO:0000259" key="3">
    <source>
        <dbReference type="Pfam" id="PF14159"/>
    </source>
</evidence>
<dbReference type="OrthoDB" id="2014299at2759"/>
<dbReference type="PANTHER" id="PTHR33222:SF2">
    <property type="entry name" value="PROTEIN CURVATURE THYLAKOID 1D, CHLOROPLASTIC"/>
    <property type="match status" value="1"/>
</dbReference>
<reference evidence="4" key="1">
    <citation type="journal article" date="2023" name="Plant J.">
        <title>The genome of the king protea, Protea cynaroides.</title>
        <authorList>
            <person name="Chang J."/>
            <person name="Duong T.A."/>
            <person name="Schoeman C."/>
            <person name="Ma X."/>
            <person name="Roodt D."/>
            <person name="Barker N."/>
            <person name="Li Z."/>
            <person name="Van de Peer Y."/>
            <person name="Mizrachi E."/>
        </authorList>
    </citation>
    <scope>NUCLEOTIDE SEQUENCE</scope>
    <source>
        <tissue evidence="4">Young leaves</tissue>
    </source>
</reference>
<sequence>MELYTRCVISNLPQHRLFGRSSSLLQSTVSLPLKKATIYRRKSGILHFSTPFLRAMTSEESSTSIDEKSGEASNGVITMEETPANEIGGAYEVMSSETSKEAPTGEQMQIFEFLDKLDLDSEGTYSLLLSGSGGLVVLWLTSVLVGAIDSIPVFPKLLEIVGLAYTIRFSSRYLIFKKNRDELFAKIKELKEEVLGSTDD</sequence>
<dbReference type="GO" id="GO:0009535">
    <property type="term" value="C:chloroplast thylakoid membrane"/>
    <property type="evidence" value="ECO:0007669"/>
    <property type="project" value="TreeGrafter"/>
</dbReference>
<comment type="subcellular location">
    <subcellularLocation>
        <location evidence="1">Membrane</location>
        <topology evidence="1">Multi-pass membrane protein</topology>
    </subcellularLocation>
</comment>
<accession>A0A9Q0HEF8</accession>
<evidence type="ECO:0000313" key="4">
    <source>
        <dbReference type="EMBL" id="KAJ4964768.1"/>
    </source>
</evidence>
<dbReference type="PANTHER" id="PTHR33222">
    <property type="match status" value="1"/>
</dbReference>
<evidence type="ECO:0000256" key="1">
    <source>
        <dbReference type="ARBA" id="ARBA00004141"/>
    </source>
</evidence>
<keyword evidence="2" id="KW-0812">Transmembrane</keyword>
<name>A0A9Q0HEF8_9MAGN</name>
<dbReference type="InterPro" id="IPR025564">
    <property type="entry name" value="CAAD_dom"/>
</dbReference>
<protein>
    <recommendedName>
        <fullName evidence="3">Cyanobacterial aminoacyl-tRNA synthetase CAAD domain-containing protein</fullName>
    </recommendedName>
</protein>
<dbReference type="AlphaFoldDB" id="A0A9Q0HEF8"/>
<dbReference type="Pfam" id="PF14159">
    <property type="entry name" value="CAAD"/>
    <property type="match status" value="1"/>
</dbReference>
<keyword evidence="2" id="KW-1133">Transmembrane helix</keyword>
<keyword evidence="2" id="KW-0472">Membrane</keyword>